<sequence length="207" mass="22099">MKVILMGNGGHSKVIQEMISSLHNYEIIAILDDKYKEKKERNGITYAPFSSLNKLLNTDVKVVIAIGSNTVRKRLVETLNLRTDQYLSVIHPRAVVSSTAMIGNGTVVMPNAVINAEAEIGEHSIINTGAIVEHENKLANYVHISPNATLTGNVSLGEGVHIGASATIIPGIEIGQWSVIGAGSTVIHHISSGCKAVGSPAKVIYRD</sequence>
<keyword evidence="1" id="KW-0808">Transferase</keyword>
<evidence type="ECO:0000313" key="7">
    <source>
        <dbReference type="Proteomes" id="UP001418804"/>
    </source>
</evidence>
<dbReference type="InterPro" id="IPR041561">
    <property type="entry name" value="PglD_N"/>
</dbReference>
<evidence type="ECO:0000256" key="2">
    <source>
        <dbReference type="ARBA" id="ARBA00022737"/>
    </source>
</evidence>
<gene>
    <name evidence="6" type="ORF">ABDD91_10895</name>
</gene>
<dbReference type="SUPFAM" id="SSF51161">
    <property type="entry name" value="Trimeric LpxA-like enzymes"/>
    <property type="match status" value="1"/>
</dbReference>
<dbReference type="PANTHER" id="PTHR43300:SF7">
    <property type="entry name" value="UDP-N-ACETYLBACILLOSAMINE N-ACETYLTRANSFERASE"/>
    <property type="match status" value="1"/>
</dbReference>
<dbReference type="EMBL" id="JBDIVD010000001">
    <property type="protein sequence ID" value="MEN3153345.1"/>
    <property type="molecule type" value="Genomic_DNA"/>
</dbReference>
<dbReference type="InterPro" id="IPR050179">
    <property type="entry name" value="Trans_hexapeptide_repeat"/>
</dbReference>
<keyword evidence="2" id="KW-0677">Repeat</keyword>
<dbReference type="RefSeq" id="WP_247807177.1">
    <property type="nucleotide sequence ID" value="NZ_CP025621.1"/>
</dbReference>
<dbReference type="InterPro" id="IPR018357">
    <property type="entry name" value="Hexapep_transf_CS"/>
</dbReference>
<feature type="binding site" evidence="4">
    <location>
        <position position="143"/>
    </location>
    <ligand>
        <name>acetyl-CoA</name>
        <dbReference type="ChEBI" id="CHEBI:57288"/>
    </ligand>
</feature>
<dbReference type="PANTHER" id="PTHR43300">
    <property type="entry name" value="ACETYLTRANSFERASE"/>
    <property type="match status" value="1"/>
</dbReference>
<feature type="domain" description="PglD N-terminal" evidence="5">
    <location>
        <begin position="2"/>
        <end position="79"/>
    </location>
</feature>
<protein>
    <submittedName>
        <fullName evidence="6">Acetyltransferase</fullName>
    </submittedName>
</protein>
<dbReference type="Pfam" id="PF17836">
    <property type="entry name" value="PglD_N"/>
    <property type="match status" value="1"/>
</dbReference>
<dbReference type="PROSITE" id="PS00101">
    <property type="entry name" value="HEXAPEP_TRANSFERASES"/>
    <property type="match status" value="1"/>
</dbReference>
<dbReference type="InterPro" id="IPR020019">
    <property type="entry name" value="AcTrfase_PglD-like"/>
</dbReference>
<reference evidence="6 7" key="2">
    <citation type="submission" date="2024-05" db="EMBL/GenBank/DDBJ databases">
        <authorList>
            <person name="Zheng X."/>
        </authorList>
    </citation>
    <scope>NUCLEOTIDE SEQUENCE [LARGE SCALE GENOMIC DNA]</scope>
    <source>
        <strain evidence="6 7">C4-10</strain>
    </source>
</reference>
<organism evidence="6 7">
    <name type="scientific">Priestia aryabhattai</name>
    <name type="common">Bacillus aryabhattai</name>
    <dbReference type="NCBI Taxonomy" id="412384"/>
    <lineage>
        <taxon>Bacteria</taxon>
        <taxon>Bacillati</taxon>
        <taxon>Bacillota</taxon>
        <taxon>Bacilli</taxon>
        <taxon>Bacillales</taxon>
        <taxon>Bacillaceae</taxon>
        <taxon>Priestia</taxon>
    </lineage>
</organism>
<dbReference type="AlphaFoldDB" id="A0ABD5KTB8"/>
<feature type="binding site" evidence="4">
    <location>
        <position position="67"/>
    </location>
    <ligand>
        <name>substrate</name>
    </ligand>
</feature>
<evidence type="ECO:0000259" key="5">
    <source>
        <dbReference type="Pfam" id="PF17836"/>
    </source>
</evidence>
<dbReference type="GO" id="GO:0016740">
    <property type="term" value="F:transferase activity"/>
    <property type="evidence" value="ECO:0007669"/>
    <property type="project" value="UniProtKB-KW"/>
</dbReference>
<dbReference type="InterPro" id="IPR001451">
    <property type="entry name" value="Hexapep"/>
</dbReference>
<comment type="caution">
    <text evidence="6">The sequence shown here is derived from an EMBL/GenBank/DDBJ whole genome shotgun (WGS) entry which is preliminary data.</text>
</comment>
<dbReference type="NCBIfam" id="TIGR03570">
    <property type="entry name" value="NeuD_NnaD"/>
    <property type="match status" value="1"/>
</dbReference>
<dbReference type="InterPro" id="IPR011004">
    <property type="entry name" value="Trimer_LpxA-like_sf"/>
</dbReference>
<reference evidence="6 7" key="1">
    <citation type="submission" date="2024-05" db="EMBL/GenBank/DDBJ databases">
        <title>The mechanism of isolation and screening of efficient mineral weathering bacteria priestia aryabhattai c4-10 with weathered biotite.</title>
        <authorList>
            <person name="Yang S."/>
        </authorList>
    </citation>
    <scope>NUCLEOTIDE SEQUENCE [LARGE SCALE GENOMIC DNA]</scope>
    <source>
        <strain evidence="6 7">C4-10</strain>
    </source>
</reference>
<accession>A0ABD5KTB8</accession>
<evidence type="ECO:0000256" key="4">
    <source>
        <dbReference type="PIRSR" id="PIRSR620019-2"/>
    </source>
</evidence>
<dbReference type="CDD" id="cd03360">
    <property type="entry name" value="LbH_AT_putative"/>
    <property type="match status" value="1"/>
</dbReference>
<dbReference type="Gene3D" id="2.160.10.10">
    <property type="entry name" value="Hexapeptide repeat proteins"/>
    <property type="match status" value="1"/>
</dbReference>
<name>A0ABD5KTB8_PRIAR</name>
<evidence type="ECO:0000256" key="1">
    <source>
        <dbReference type="ARBA" id="ARBA00022679"/>
    </source>
</evidence>
<dbReference type="Pfam" id="PF00132">
    <property type="entry name" value="Hexapep"/>
    <property type="match status" value="2"/>
</dbReference>
<evidence type="ECO:0000256" key="3">
    <source>
        <dbReference type="PIRSR" id="PIRSR620019-1"/>
    </source>
</evidence>
<proteinExistence type="predicted"/>
<dbReference type="Gene3D" id="3.40.50.20">
    <property type="match status" value="1"/>
</dbReference>
<feature type="site" description="Increases basicity of active site His" evidence="3">
    <location>
        <position position="135"/>
    </location>
</feature>
<evidence type="ECO:0000313" key="6">
    <source>
        <dbReference type="EMBL" id="MEN3153345.1"/>
    </source>
</evidence>
<feature type="active site" description="Proton acceptor" evidence="3">
    <location>
        <position position="134"/>
    </location>
</feature>
<dbReference type="Proteomes" id="UP001418804">
    <property type="component" value="Unassembled WGS sequence"/>
</dbReference>